<feature type="region of interest" description="Disordered" evidence="2">
    <location>
        <begin position="906"/>
        <end position="932"/>
    </location>
</feature>
<name>A0A836KXS9_9TRYP</name>
<keyword evidence="1" id="KW-0175">Coiled coil</keyword>
<dbReference type="SMART" id="SM00456">
    <property type="entry name" value="WW"/>
    <property type="match status" value="1"/>
</dbReference>
<feature type="coiled-coil region" evidence="1">
    <location>
        <begin position="1245"/>
        <end position="1276"/>
    </location>
</feature>
<dbReference type="SMR" id="A0A836KXS9"/>
<evidence type="ECO:0000256" key="2">
    <source>
        <dbReference type="SAM" id="MobiDB-lite"/>
    </source>
</evidence>
<dbReference type="EMBL" id="JAFHLR010000017">
    <property type="protein sequence ID" value="KAG5481883.1"/>
    <property type="molecule type" value="Genomic_DNA"/>
</dbReference>
<reference evidence="5" key="2">
    <citation type="journal article" date="2021" name="Sci. Data">
        <title>Chromosome-scale genome sequencing, assembly and annotation of six genomes from subfamily Leishmaniinae.</title>
        <authorList>
            <person name="Almutairi H."/>
            <person name="Urbaniak M.D."/>
            <person name="Bates M.D."/>
            <person name="Jariyapan N."/>
            <person name="Kwakye-Nuako G."/>
            <person name="Thomaz Soccol V."/>
            <person name="Al-Salem W.S."/>
            <person name="Dillon R.J."/>
            <person name="Bates P.A."/>
            <person name="Gatherer D."/>
        </authorList>
    </citation>
    <scope>NUCLEOTIDE SEQUENCE [LARGE SCALE GENOMIC DNA]</scope>
</reference>
<feature type="region of interest" description="Disordered" evidence="2">
    <location>
        <begin position="1113"/>
        <end position="1157"/>
    </location>
</feature>
<dbReference type="Proteomes" id="UP000674143">
    <property type="component" value="Unassembled WGS sequence"/>
</dbReference>
<dbReference type="InterPro" id="IPR053233">
    <property type="entry name" value="ABRA-related"/>
</dbReference>
<keyword evidence="5" id="KW-1185">Reference proteome</keyword>
<evidence type="ECO:0000256" key="1">
    <source>
        <dbReference type="SAM" id="Coils"/>
    </source>
</evidence>
<dbReference type="Pfam" id="PF00397">
    <property type="entry name" value="WW"/>
    <property type="match status" value="1"/>
</dbReference>
<feature type="compositionally biased region" description="Polar residues" evidence="2">
    <location>
        <begin position="1064"/>
        <end position="1080"/>
    </location>
</feature>
<dbReference type="PROSITE" id="PS50020">
    <property type="entry name" value="WW_DOMAIN_2"/>
    <property type="match status" value="1"/>
</dbReference>
<dbReference type="GeneID" id="92362803"/>
<dbReference type="PANTHER" id="PTHR21715:SF3">
    <property type="entry name" value="WW DOMAIN-CONTAINING PROTEIN"/>
    <property type="match status" value="1"/>
</dbReference>
<feature type="compositionally biased region" description="Low complexity" evidence="2">
    <location>
        <begin position="915"/>
        <end position="930"/>
    </location>
</feature>
<feature type="compositionally biased region" description="Low complexity" evidence="2">
    <location>
        <begin position="977"/>
        <end position="993"/>
    </location>
</feature>
<feature type="region of interest" description="Disordered" evidence="2">
    <location>
        <begin position="974"/>
        <end position="993"/>
    </location>
</feature>
<feature type="region of interest" description="Disordered" evidence="2">
    <location>
        <begin position="1010"/>
        <end position="1093"/>
    </location>
</feature>
<dbReference type="SUPFAM" id="SSF51045">
    <property type="entry name" value="WW domain"/>
    <property type="match status" value="1"/>
</dbReference>
<comment type="caution">
    <text evidence="4">The sequence shown here is derived from an EMBL/GenBank/DDBJ whole genome shotgun (WGS) entry which is preliminary data.</text>
</comment>
<dbReference type="Gene3D" id="3.30.1470.10">
    <property type="entry name" value="Photosystem I PsaD, reaction center subunit II"/>
    <property type="match status" value="1"/>
</dbReference>
<feature type="coiled-coil region" evidence="1">
    <location>
        <begin position="838"/>
        <end position="903"/>
    </location>
</feature>
<feature type="coiled-coil region" evidence="1">
    <location>
        <begin position="415"/>
        <end position="460"/>
    </location>
</feature>
<dbReference type="PANTHER" id="PTHR21715">
    <property type="entry name" value="RH04127P"/>
    <property type="match status" value="1"/>
</dbReference>
<feature type="domain" description="WW" evidence="3">
    <location>
        <begin position="65"/>
        <end position="98"/>
    </location>
</feature>
<protein>
    <recommendedName>
        <fullName evidence="3">WW domain-containing protein</fullName>
    </recommendedName>
</protein>
<dbReference type="InterPro" id="IPR036020">
    <property type="entry name" value="WW_dom_sf"/>
</dbReference>
<proteinExistence type="predicted"/>
<dbReference type="InterPro" id="IPR001202">
    <property type="entry name" value="WW_dom"/>
</dbReference>
<accession>A0A836KXS9</accession>
<feature type="compositionally biased region" description="Low complexity" evidence="2">
    <location>
        <begin position="1036"/>
        <end position="1046"/>
    </location>
</feature>
<reference evidence="5" key="1">
    <citation type="journal article" date="2021" name="Microbiol. Resour. Announc.">
        <title>LGAAP: Leishmaniinae Genome Assembly and Annotation Pipeline.</title>
        <authorList>
            <person name="Almutairi H."/>
            <person name="Urbaniak M.D."/>
            <person name="Bates M.D."/>
            <person name="Jariyapan N."/>
            <person name="Kwakye-Nuako G."/>
            <person name="Thomaz-Soccol V."/>
            <person name="Al-Salem W.S."/>
            <person name="Dillon R.J."/>
            <person name="Bates P.A."/>
            <person name="Gatherer D."/>
        </authorList>
    </citation>
    <scope>NUCLEOTIDE SEQUENCE [LARGE SCALE GENOMIC DNA]</scope>
</reference>
<gene>
    <name evidence="4" type="ORF">LSCM4_06962</name>
</gene>
<feature type="compositionally biased region" description="Gly residues" evidence="2">
    <location>
        <begin position="116"/>
        <end position="130"/>
    </location>
</feature>
<evidence type="ECO:0000259" key="3">
    <source>
        <dbReference type="PROSITE" id="PS50020"/>
    </source>
</evidence>
<organism evidence="4 5">
    <name type="scientific">Leishmania orientalis</name>
    <dbReference type="NCBI Taxonomy" id="2249476"/>
    <lineage>
        <taxon>Eukaryota</taxon>
        <taxon>Discoba</taxon>
        <taxon>Euglenozoa</taxon>
        <taxon>Kinetoplastea</taxon>
        <taxon>Metakinetoplastina</taxon>
        <taxon>Trypanosomatida</taxon>
        <taxon>Trypanosomatidae</taxon>
        <taxon>Leishmaniinae</taxon>
        <taxon>Leishmania</taxon>
    </lineage>
</organism>
<dbReference type="KEGG" id="loi:92362803"/>
<feature type="region of interest" description="Disordered" evidence="2">
    <location>
        <begin position="526"/>
        <end position="547"/>
    </location>
</feature>
<sequence>MMSDIPLAGEVFRGDDGTVSTILPSNYGQDYEASEGELEEYAEYIGIDPAKEPELMWIAKEGLRAALPDGWRACQTEDNEVYYFNFQTGESLWDHPMDEHYKSQVLSERAKRERGGGGGSVGSSMGGSPGTGRTTAATGSTKAIADSFFLKPPAAATGSSNRSEGSLADIGGGVVVAATTGSAPAKDIRTPGSTANDVIGAPRAPPDVSEILALSLATSRPHSIGAGRNTASAGLSRIKEWEAALRKRLEERNGEQLRALRIELDKKADAERQRLAEARVKLQKDLDAAWERERSGAVGGTATESAVASTATQRRLQLAREVKQIEESWKARLHDVGVRVRELQQQVEAKQQTLAKASQQSPEELRKALEARNAAEVAHLLAAKKGESDAALARVKSEQASVLTEARLRANAAVAAAEKAAEAEFEEKVQRYRAQGKAMLAAMQAAVEAKQADLAAKEKAAAAAPPPTTMDTTVLATDAGAPSDADEAVLAAAQAAADAEVAKAGEASTAVVARLREEYAAKKSEREAALKAAQQQQHPPSRSLLASSAISSPTIGILCPAGVVSGRGISTADEERLVEEDQKLKDEADRAARIFEEETRIMVENKKAGRPLTAAPSADVAASVSAEALAALGRTANQEQRARDAENTRHFMAMKQLETKHDQVVRAMKAELDKKLASLASSSAPSAFNPRQQPSFTELLTARKRAWLRDHPAPLVEMPTLPPVPTLPTATLPSDVTAGNPPDEEEQARLIKARLAKVREEAQWRYDKEAQALRKTREADLEKWKDAYRSSRLGEVERTLAALKEAAAAESDKTAIELRSLIDAAAAAEATAGEGRRLEKVQSGLQTLEAAIAAADGEHERQVRALEDSIAGLEAALAKLRTQERHEEEAKSHQLRLQQQQQHLLGNGADKHPPSAHAAVSASPSRAATPGSSALCIPEEKAASEEAALRARWTGLIKALRAAVQREMEAYERALDSSSAPQHSSSAAGAAGTHPAGSLAAIAAARGGAPVHTVSTPRNRGSATYTPSSLPPPAPSAAMMSNGAPPGQHAALQEPPPHPASASLPISSTATNLSGYSTPLQRPPQAHSDSGAASMMLGGSVERMPATSTAPQLYLADPRSGGISGDGSLPMQRPLLSSPQPRHVPGASALSSSDVLPGVRSGHIDPYRSASVSSATVPWPNAPGGTLKGEAPASVSATPTQRIMVAPADRCSCSSRRTSCSAGGDADSARVRQYAARLAALQQTVRVRRHDLKAQRREMEALRDEWRTDMQDCKQRGDRAQARHLRKVKVELEVLARELNGEVLRLKEVHESIHEEAHQFHRWLILCQQSEGRLACEGGGAASSSAAWRCPAFTGDNDAYPCQGEGHKTPASPSEKTADVAGLLQSMVDRTGRLEELLLMSRLTTHSSSPHRSDTQHSDR</sequence>
<evidence type="ECO:0000313" key="4">
    <source>
        <dbReference type="EMBL" id="KAG5481883.1"/>
    </source>
</evidence>
<dbReference type="CDD" id="cd00201">
    <property type="entry name" value="WW"/>
    <property type="match status" value="1"/>
</dbReference>
<feature type="region of interest" description="Disordered" evidence="2">
    <location>
        <begin position="107"/>
        <end position="138"/>
    </location>
</feature>
<evidence type="ECO:0000313" key="5">
    <source>
        <dbReference type="Proteomes" id="UP000674143"/>
    </source>
</evidence>
<dbReference type="RefSeq" id="XP_067064243.1">
    <property type="nucleotide sequence ID" value="XM_067208869.1"/>
</dbReference>